<reference evidence="2 3" key="1">
    <citation type="journal article" date="2018" name="PLoS Genet.">
        <title>Population sequencing reveals clonal diversity and ancestral inbreeding in the grapevine cultivar Chardonnay.</title>
        <authorList>
            <person name="Roach M.J."/>
            <person name="Johnson D.L."/>
            <person name="Bohlmann J."/>
            <person name="van Vuuren H.J."/>
            <person name="Jones S.J."/>
            <person name="Pretorius I.S."/>
            <person name="Schmidt S.A."/>
            <person name="Borneman A.R."/>
        </authorList>
    </citation>
    <scope>NUCLEOTIDE SEQUENCE [LARGE SCALE GENOMIC DNA]</scope>
    <source>
        <strain evidence="3">cv. Chardonnay</strain>
        <tissue evidence="2">Leaf</tissue>
    </source>
</reference>
<sequence>MKRFEQAVLQVESYNMDTILQGFKRSISLDTPFFKPSPKPAKNSKAGSSKPSNNQSKQGERKQDRREQQPLKLTPLIVSYKQLLSLIQELPKFRWPELIKTDSARILINLRSSANLLQMSAYRQMGYSWSALENLGRILTRFSGASIVSLGDVILPIQADPVTLNVRFSVVEDLSPYNAIMDGWLPDNAIR</sequence>
<name>A0A438GGP3_VITVI</name>
<dbReference type="EMBL" id="QGNW01000439">
    <property type="protein sequence ID" value="RVW71376.1"/>
    <property type="molecule type" value="Genomic_DNA"/>
</dbReference>
<evidence type="ECO:0000256" key="1">
    <source>
        <dbReference type="SAM" id="MobiDB-lite"/>
    </source>
</evidence>
<feature type="compositionally biased region" description="Basic and acidic residues" evidence="1">
    <location>
        <begin position="58"/>
        <end position="68"/>
    </location>
</feature>
<dbReference type="AlphaFoldDB" id="A0A438GGP3"/>
<protein>
    <submittedName>
        <fullName evidence="2">Uncharacterized protein</fullName>
    </submittedName>
</protein>
<dbReference type="PANTHER" id="PTHR33240:SF15">
    <property type="entry name" value="GAG-PRO-LIKE PROTEIN"/>
    <property type="match status" value="1"/>
</dbReference>
<accession>A0A438GGP3</accession>
<proteinExistence type="predicted"/>
<dbReference type="Proteomes" id="UP000288805">
    <property type="component" value="Unassembled WGS sequence"/>
</dbReference>
<evidence type="ECO:0000313" key="2">
    <source>
        <dbReference type="EMBL" id="RVW71376.1"/>
    </source>
</evidence>
<evidence type="ECO:0000313" key="3">
    <source>
        <dbReference type="Proteomes" id="UP000288805"/>
    </source>
</evidence>
<gene>
    <name evidence="2" type="ORF">CK203_060935</name>
</gene>
<feature type="region of interest" description="Disordered" evidence="1">
    <location>
        <begin position="34"/>
        <end position="68"/>
    </location>
</feature>
<organism evidence="2 3">
    <name type="scientific">Vitis vinifera</name>
    <name type="common">Grape</name>
    <dbReference type="NCBI Taxonomy" id="29760"/>
    <lineage>
        <taxon>Eukaryota</taxon>
        <taxon>Viridiplantae</taxon>
        <taxon>Streptophyta</taxon>
        <taxon>Embryophyta</taxon>
        <taxon>Tracheophyta</taxon>
        <taxon>Spermatophyta</taxon>
        <taxon>Magnoliopsida</taxon>
        <taxon>eudicotyledons</taxon>
        <taxon>Gunneridae</taxon>
        <taxon>Pentapetalae</taxon>
        <taxon>rosids</taxon>
        <taxon>Vitales</taxon>
        <taxon>Vitaceae</taxon>
        <taxon>Viteae</taxon>
        <taxon>Vitis</taxon>
    </lineage>
</organism>
<dbReference type="PANTHER" id="PTHR33240">
    <property type="entry name" value="OS08G0508500 PROTEIN"/>
    <property type="match status" value="1"/>
</dbReference>
<feature type="compositionally biased region" description="Low complexity" evidence="1">
    <location>
        <begin position="34"/>
        <end position="53"/>
    </location>
</feature>
<comment type="caution">
    <text evidence="2">The sequence shown here is derived from an EMBL/GenBank/DDBJ whole genome shotgun (WGS) entry which is preliminary data.</text>
</comment>